<proteinExistence type="predicted"/>
<dbReference type="AlphaFoldDB" id="A0AAV4HR91"/>
<reference evidence="2 3" key="1">
    <citation type="journal article" date="2021" name="Elife">
        <title>Chloroplast acquisition without the gene transfer in kleptoplastic sea slugs, Plakobranchus ocellatus.</title>
        <authorList>
            <person name="Maeda T."/>
            <person name="Takahashi S."/>
            <person name="Yoshida T."/>
            <person name="Shimamura S."/>
            <person name="Takaki Y."/>
            <person name="Nagai Y."/>
            <person name="Toyoda A."/>
            <person name="Suzuki Y."/>
            <person name="Arimoto A."/>
            <person name="Ishii H."/>
            <person name="Satoh N."/>
            <person name="Nishiyama T."/>
            <person name="Hasebe M."/>
            <person name="Maruyama T."/>
            <person name="Minagawa J."/>
            <person name="Obokata J."/>
            <person name="Shigenobu S."/>
        </authorList>
    </citation>
    <scope>NUCLEOTIDE SEQUENCE [LARGE SCALE GENOMIC DNA]</scope>
</reference>
<evidence type="ECO:0000313" key="2">
    <source>
        <dbReference type="EMBL" id="GFS00689.1"/>
    </source>
</evidence>
<gene>
    <name evidence="2" type="ORF">ElyMa_006405000</name>
</gene>
<dbReference type="Proteomes" id="UP000762676">
    <property type="component" value="Unassembled WGS sequence"/>
</dbReference>
<comment type="caution">
    <text evidence="2">The sequence shown here is derived from an EMBL/GenBank/DDBJ whole genome shotgun (WGS) entry which is preliminary data.</text>
</comment>
<feature type="region of interest" description="Disordered" evidence="1">
    <location>
        <begin position="1"/>
        <end position="22"/>
    </location>
</feature>
<evidence type="ECO:0000313" key="3">
    <source>
        <dbReference type="Proteomes" id="UP000762676"/>
    </source>
</evidence>
<keyword evidence="3" id="KW-1185">Reference proteome</keyword>
<name>A0AAV4HR91_9GAST</name>
<sequence length="122" mass="14125">MEGNINGKRQCGRKKSRLGNIEETTTRRINECCEVAPDREEWRRTIASNLWQETEQRKTCYCLSPEDQIGRKVVDREAEEVDETLGQGIMTDMGMSEAVGSAMVRERWRHMASNLFAETKLR</sequence>
<dbReference type="EMBL" id="BMAT01012857">
    <property type="protein sequence ID" value="GFS00689.1"/>
    <property type="molecule type" value="Genomic_DNA"/>
</dbReference>
<accession>A0AAV4HR91</accession>
<protein>
    <submittedName>
        <fullName evidence="2">Uncharacterized protein</fullName>
    </submittedName>
</protein>
<evidence type="ECO:0000256" key="1">
    <source>
        <dbReference type="SAM" id="MobiDB-lite"/>
    </source>
</evidence>
<organism evidence="2 3">
    <name type="scientific">Elysia marginata</name>
    <dbReference type="NCBI Taxonomy" id="1093978"/>
    <lineage>
        <taxon>Eukaryota</taxon>
        <taxon>Metazoa</taxon>
        <taxon>Spiralia</taxon>
        <taxon>Lophotrochozoa</taxon>
        <taxon>Mollusca</taxon>
        <taxon>Gastropoda</taxon>
        <taxon>Heterobranchia</taxon>
        <taxon>Euthyneura</taxon>
        <taxon>Panpulmonata</taxon>
        <taxon>Sacoglossa</taxon>
        <taxon>Placobranchoidea</taxon>
        <taxon>Plakobranchidae</taxon>
        <taxon>Elysia</taxon>
    </lineage>
</organism>